<keyword evidence="1" id="KW-0472">Membrane</keyword>
<evidence type="ECO:0000259" key="2">
    <source>
        <dbReference type="Pfam" id="PF01266"/>
    </source>
</evidence>
<keyword evidence="1" id="KW-0812">Transmembrane</keyword>
<evidence type="ECO:0000313" key="4">
    <source>
        <dbReference type="Proteomes" id="UP000198748"/>
    </source>
</evidence>
<dbReference type="OrthoDB" id="9767869at2"/>
<dbReference type="EMBL" id="FNAN01000026">
    <property type="protein sequence ID" value="SDG97969.1"/>
    <property type="molecule type" value="Genomic_DNA"/>
</dbReference>
<feature type="domain" description="FAD dependent oxidoreductase" evidence="2">
    <location>
        <begin position="31"/>
        <end position="386"/>
    </location>
</feature>
<dbReference type="PANTHER" id="PTHR13847:SF201">
    <property type="entry name" value="PUTATIBE OXIDOREDUCTASE"/>
    <property type="match status" value="1"/>
</dbReference>
<dbReference type="Gene3D" id="3.30.9.10">
    <property type="entry name" value="D-Amino Acid Oxidase, subunit A, domain 2"/>
    <property type="match status" value="1"/>
</dbReference>
<name>A0A1G7YP22_9BACT</name>
<dbReference type="RefSeq" id="WP_143016985.1">
    <property type="nucleotide sequence ID" value="NZ_FNAN01000026.1"/>
</dbReference>
<organism evidence="3 4">
    <name type="scientific">Dyadobacter soli</name>
    <dbReference type="NCBI Taxonomy" id="659014"/>
    <lineage>
        <taxon>Bacteria</taxon>
        <taxon>Pseudomonadati</taxon>
        <taxon>Bacteroidota</taxon>
        <taxon>Cytophagia</taxon>
        <taxon>Cytophagales</taxon>
        <taxon>Spirosomataceae</taxon>
        <taxon>Dyadobacter</taxon>
    </lineage>
</organism>
<dbReference type="SUPFAM" id="SSF51905">
    <property type="entry name" value="FAD/NAD(P)-binding domain"/>
    <property type="match status" value="1"/>
</dbReference>
<dbReference type="Pfam" id="PF01266">
    <property type="entry name" value="DAO"/>
    <property type="match status" value="1"/>
</dbReference>
<dbReference type="InterPro" id="IPR036188">
    <property type="entry name" value="FAD/NAD-bd_sf"/>
</dbReference>
<evidence type="ECO:0000256" key="1">
    <source>
        <dbReference type="SAM" id="Phobius"/>
    </source>
</evidence>
<dbReference type="STRING" id="659014.SAMN04487996_12678"/>
<proteinExistence type="predicted"/>
<sequence length="406" mass="45181">MDLLSGQPHWFYKNGVLHAYPALTENLSAEIVIMGGGITGALLAWHLTQAGFPVVLLEKRHIGLGSTSGSTALLQYEIDTMLTDLINLVGEKDAVRSYLLCVEAIHKAREIVDSLQVKTSFSQVKSLYYASKKDDLPLLTKEYEARKRIGIDVEWWDQGTLRSHFPGIRKSGAILSHDAAQVDAYALAHALLQECIRKGARVYDTVEITDIRHERTGTSLVLDNGNVVKTKKLIVAAGYESQKLISRNFVRLHSSYAIVSKPMPDKKELWYENASLWESARPYLYLRTTEDNRVLIGGKDEMFQSAIKRDKLLPRKSVELEKNARSMFPDLPFVTDYTWCGTFAETKDGLPFIGGVKEHPNTLFALGFGGNGILFSIIAAGIITDLIAGKKNKDAAIFSFDRLGKS</sequence>
<accession>A0A1G7YP22</accession>
<feature type="transmembrane region" description="Helical" evidence="1">
    <location>
        <begin position="363"/>
        <end position="383"/>
    </location>
</feature>
<keyword evidence="1" id="KW-1133">Transmembrane helix</keyword>
<dbReference type="AlphaFoldDB" id="A0A1G7YP22"/>
<keyword evidence="4" id="KW-1185">Reference proteome</keyword>
<dbReference type="InterPro" id="IPR006076">
    <property type="entry name" value="FAD-dep_OxRdtase"/>
</dbReference>
<reference evidence="4" key="1">
    <citation type="submission" date="2016-10" db="EMBL/GenBank/DDBJ databases">
        <authorList>
            <person name="Varghese N."/>
            <person name="Submissions S."/>
        </authorList>
    </citation>
    <scope>NUCLEOTIDE SEQUENCE [LARGE SCALE GENOMIC DNA]</scope>
    <source>
        <strain evidence="4">DSM 25329</strain>
    </source>
</reference>
<evidence type="ECO:0000313" key="3">
    <source>
        <dbReference type="EMBL" id="SDG97969.1"/>
    </source>
</evidence>
<dbReference type="Proteomes" id="UP000198748">
    <property type="component" value="Unassembled WGS sequence"/>
</dbReference>
<dbReference type="GO" id="GO:0005737">
    <property type="term" value="C:cytoplasm"/>
    <property type="evidence" value="ECO:0007669"/>
    <property type="project" value="TreeGrafter"/>
</dbReference>
<dbReference type="Gene3D" id="3.50.50.60">
    <property type="entry name" value="FAD/NAD(P)-binding domain"/>
    <property type="match status" value="1"/>
</dbReference>
<protein>
    <submittedName>
        <fullName evidence="3">Glycine/D-amino acid oxidase</fullName>
    </submittedName>
</protein>
<dbReference type="PANTHER" id="PTHR13847">
    <property type="entry name" value="SARCOSINE DEHYDROGENASE-RELATED"/>
    <property type="match status" value="1"/>
</dbReference>
<gene>
    <name evidence="3" type="ORF">SAMN04487996_12678</name>
</gene>